<name>A0ABV2K178_9GAMM</name>
<evidence type="ECO:0000313" key="5">
    <source>
        <dbReference type="Proteomes" id="UP001549184"/>
    </source>
</evidence>
<dbReference type="Pfam" id="PF14401">
    <property type="entry name" value="RLAN"/>
    <property type="match status" value="1"/>
</dbReference>
<accession>A0ABV2K178</accession>
<dbReference type="Gene3D" id="3.30.470.20">
    <property type="entry name" value="ATP-grasp fold, B domain"/>
    <property type="match status" value="1"/>
</dbReference>
<keyword evidence="2" id="KW-0547">Nucleotide-binding</keyword>
<dbReference type="InterPro" id="IPR025839">
    <property type="entry name" value="RLAN_dom"/>
</dbReference>
<dbReference type="Gene3D" id="3.30.1490.20">
    <property type="entry name" value="ATP-grasp fold, A domain"/>
    <property type="match status" value="1"/>
</dbReference>
<dbReference type="Proteomes" id="UP001549184">
    <property type="component" value="Unassembled WGS sequence"/>
</dbReference>
<evidence type="ECO:0000256" key="2">
    <source>
        <dbReference type="PROSITE-ProRule" id="PRU00409"/>
    </source>
</evidence>
<dbReference type="InterPro" id="IPR011761">
    <property type="entry name" value="ATP-grasp"/>
</dbReference>
<protein>
    <submittedName>
        <fullName evidence="4">Glutathione synthase/RimK-type ligase-like ATP-grasp enzyme</fullName>
    </submittedName>
</protein>
<dbReference type="InterPro" id="IPR013651">
    <property type="entry name" value="ATP-grasp_RimK-type"/>
</dbReference>
<comment type="caution">
    <text evidence="4">The sequence shown here is derived from an EMBL/GenBank/DDBJ whole genome shotgun (WGS) entry which is preliminary data.</text>
</comment>
<feature type="domain" description="ATP-grasp" evidence="3">
    <location>
        <begin position="289"/>
        <end position="486"/>
    </location>
</feature>
<organism evidence="4 5">
    <name type="scientific">Dyella japonica</name>
    <dbReference type="NCBI Taxonomy" id="231455"/>
    <lineage>
        <taxon>Bacteria</taxon>
        <taxon>Pseudomonadati</taxon>
        <taxon>Pseudomonadota</taxon>
        <taxon>Gammaproteobacteria</taxon>
        <taxon>Lysobacterales</taxon>
        <taxon>Rhodanobacteraceae</taxon>
        <taxon>Dyella</taxon>
    </lineage>
</organism>
<gene>
    <name evidence="4" type="ORF">ABIC75_003591</name>
</gene>
<proteinExistence type="predicted"/>
<dbReference type="EMBL" id="JBEPMU010000005">
    <property type="protein sequence ID" value="MET3653854.1"/>
    <property type="molecule type" value="Genomic_DNA"/>
</dbReference>
<evidence type="ECO:0000256" key="1">
    <source>
        <dbReference type="ARBA" id="ARBA00023211"/>
    </source>
</evidence>
<keyword evidence="1" id="KW-0464">Manganese</keyword>
<evidence type="ECO:0000313" key="4">
    <source>
        <dbReference type="EMBL" id="MET3653854.1"/>
    </source>
</evidence>
<keyword evidence="2" id="KW-0067">ATP-binding</keyword>
<evidence type="ECO:0000259" key="3">
    <source>
        <dbReference type="PROSITE" id="PS50975"/>
    </source>
</evidence>
<keyword evidence="5" id="KW-1185">Reference proteome</keyword>
<dbReference type="RefSeq" id="WP_354015228.1">
    <property type="nucleotide sequence ID" value="NZ_JBEPMU010000005.1"/>
</dbReference>
<dbReference type="PANTHER" id="PTHR21621:SF0">
    <property type="entry name" value="BETA-CITRYLGLUTAMATE SYNTHASE B-RELATED"/>
    <property type="match status" value="1"/>
</dbReference>
<dbReference type="SUPFAM" id="SSF56059">
    <property type="entry name" value="Glutathione synthetase ATP-binding domain-like"/>
    <property type="match status" value="1"/>
</dbReference>
<sequence>MTRLVLVVEKASDWSVYYPSADVVTAMDYLREPVGVDDERTHVINLCRSYKYLGTGYYVSLLAEARGHRVMPSVRTVNDLRRRSLYGLEIEDLSAKLTHFLPAGGRDTTDFGILVYFGQTAHPALQDLARQVFEMFPCPLLRIEFERDRVWQISAIKPVGLQTLDDAQEDAFAEELDRFSKKLWRKPKARKQFRYDIAMLVDPHEAMPPSNRKALKSFIAAGKELGIEVDPIGKNDYQRLAEYDGLFIRETTASDNHTYRFAHRAEKEGMVVMDDPTSILRCTNKIFLNDLMVSRKLAVPRTEILYRDDAKGLKELSEKLGYPLVLKIPDGSFSRGVVKVENEAALNKASAELFQHSALLLAQEFVFTEFDWRIGVLNNEPLYACKYFMSRGHWQIYNHGAKGASKTGDSETIPIERAPADVVKLALKATQAVGDGLYGVDIKRVGDKPVVIEVNDNPSIDHGVEDEHLGEALYLRIMQEFLRRMERKRAGETPMSAMQDRAVRRS</sequence>
<dbReference type="Pfam" id="PF08443">
    <property type="entry name" value="RimK"/>
    <property type="match status" value="1"/>
</dbReference>
<dbReference type="InterPro" id="IPR013815">
    <property type="entry name" value="ATP_grasp_subdomain_1"/>
</dbReference>
<reference evidence="4 5" key="1">
    <citation type="submission" date="2024-06" db="EMBL/GenBank/DDBJ databases">
        <title>Sorghum-associated microbial communities from plants grown in Nebraska, USA.</title>
        <authorList>
            <person name="Schachtman D."/>
        </authorList>
    </citation>
    <scope>NUCLEOTIDE SEQUENCE [LARGE SCALE GENOMIC DNA]</scope>
    <source>
        <strain evidence="4 5">1073</strain>
    </source>
</reference>
<dbReference type="PANTHER" id="PTHR21621">
    <property type="entry name" value="RIBOSOMAL PROTEIN S6 MODIFICATION PROTEIN"/>
    <property type="match status" value="1"/>
</dbReference>
<dbReference type="PROSITE" id="PS50975">
    <property type="entry name" value="ATP_GRASP"/>
    <property type="match status" value="1"/>
</dbReference>